<dbReference type="Gene3D" id="2.40.110.10">
    <property type="entry name" value="Butyryl-CoA Dehydrogenase, subunit A, domain 2"/>
    <property type="match status" value="1"/>
</dbReference>
<gene>
    <name evidence="4" type="ORF">DC045_12345</name>
</gene>
<feature type="non-terminal residue" evidence="4">
    <location>
        <position position="172"/>
    </location>
</feature>
<comment type="caution">
    <text evidence="4">The sequence shown here is derived from an EMBL/GenBank/DDBJ whole genome shotgun (WGS) entry which is preliminary data.</text>
</comment>
<dbReference type="InterPro" id="IPR046373">
    <property type="entry name" value="Acyl-CoA_Oxase/DH_mid-dom_sf"/>
</dbReference>
<evidence type="ECO:0000313" key="4">
    <source>
        <dbReference type="EMBL" id="HBC35072.1"/>
    </source>
</evidence>
<accession>A0A352IUD9</accession>
<dbReference type="GO" id="GO:0016627">
    <property type="term" value="F:oxidoreductase activity, acting on the CH-CH group of donors"/>
    <property type="evidence" value="ECO:0007669"/>
    <property type="project" value="InterPro"/>
</dbReference>
<dbReference type="GO" id="GO:0005886">
    <property type="term" value="C:plasma membrane"/>
    <property type="evidence" value="ECO:0007669"/>
    <property type="project" value="TreeGrafter"/>
</dbReference>
<dbReference type="SUPFAM" id="SSF56645">
    <property type="entry name" value="Acyl-CoA dehydrogenase NM domain-like"/>
    <property type="match status" value="1"/>
</dbReference>
<dbReference type="Pfam" id="PF02770">
    <property type="entry name" value="Acyl-CoA_dh_M"/>
    <property type="match status" value="1"/>
</dbReference>
<dbReference type="InterPro" id="IPR013786">
    <property type="entry name" value="AcylCoA_DH/ox_N"/>
</dbReference>
<organism evidence="4 5">
    <name type="scientific">Marinobacter adhaerens</name>
    <dbReference type="NCBI Taxonomy" id="1033846"/>
    <lineage>
        <taxon>Bacteria</taxon>
        <taxon>Pseudomonadati</taxon>
        <taxon>Pseudomonadota</taxon>
        <taxon>Gammaproteobacteria</taxon>
        <taxon>Pseudomonadales</taxon>
        <taxon>Marinobacteraceae</taxon>
        <taxon>Marinobacter</taxon>
    </lineage>
</organism>
<dbReference type="AlphaFoldDB" id="A0A352IUD9"/>
<evidence type="ECO:0000313" key="5">
    <source>
        <dbReference type="Proteomes" id="UP000263489"/>
    </source>
</evidence>
<evidence type="ECO:0000256" key="1">
    <source>
        <dbReference type="ARBA" id="ARBA00023002"/>
    </source>
</evidence>
<keyword evidence="1" id="KW-0560">Oxidoreductase</keyword>
<dbReference type="Proteomes" id="UP000263489">
    <property type="component" value="Unassembled WGS sequence"/>
</dbReference>
<evidence type="ECO:0000259" key="2">
    <source>
        <dbReference type="Pfam" id="PF02770"/>
    </source>
</evidence>
<dbReference type="InterPro" id="IPR052161">
    <property type="entry name" value="Mycobact_Acyl-CoA_DH"/>
</dbReference>
<dbReference type="PANTHER" id="PTHR43292">
    <property type="entry name" value="ACYL-COA DEHYDROGENASE"/>
    <property type="match status" value="1"/>
</dbReference>
<name>A0A352IUD9_9GAMM</name>
<dbReference type="InterPro" id="IPR006091">
    <property type="entry name" value="Acyl-CoA_Oxase/DH_mid-dom"/>
</dbReference>
<sequence length="172" mass="19739">MNLNYTAEELAFRDEVRAFLDEKLPADIAAKVKGFRRLSKQDHQRWQKILSEKGWYATHWPEVYGGVNWGPVQKHIWDEESARYGAPRSVPFGVNMVAPVIIKFGTEEQKQRYLPRILGGEDWWCQGYSEPGAGSDLASLKTRAVREGDHYIVNGQKTWTTLGQHANMIFCL</sequence>
<dbReference type="Gene3D" id="1.10.540.10">
    <property type="entry name" value="Acyl-CoA dehydrogenase/oxidase, N-terminal domain"/>
    <property type="match status" value="1"/>
</dbReference>
<dbReference type="GO" id="GO:0050660">
    <property type="term" value="F:flavin adenine dinucleotide binding"/>
    <property type="evidence" value="ECO:0007669"/>
    <property type="project" value="InterPro"/>
</dbReference>
<reference evidence="4 5" key="1">
    <citation type="journal article" date="2018" name="Nat. Biotechnol.">
        <title>A standardized bacterial taxonomy based on genome phylogeny substantially revises the tree of life.</title>
        <authorList>
            <person name="Parks D.H."/>
            <person name="Chuvochina M."/>
            <person name="Waite D.W."/>
            <person name="Rinke C."/>
            <person name="Skarshewski A."/>
            <person name="Chaumeil P.A."/>
            <person name="Hugenholtz P."/>
        </authorList>
    </citation>
    <scope>NUCLEOTIDE SEQUENCE [LARGE SCALE GENOMIC DNA]</scope>
    <source>
        <strain evidence="4">UBA9380</strain>
    </source>
</reference>
<proteinExistence type="predicted"/>
<evidence type="ECO:0000259" key="3">
    <source>
        <dbReference type="Pfam" id="PF02771"/>
    </source>
</evidence>
<protein>
    <submittedName>
        <fullName evidence="4">Pimeloyl-CoA dehydrogenase large subunit</fullName>
    </submittedName>
</protein>
<dbReference type="InterPro" id="IPR009100">
    <property type="entry name" value="AcylCoA_DH/oxidase_NM_dom_sf"/>
</dbReference>
<feature type="domain" description="Acyl-CoA dehydrogenase/oxidase N-terminal" evidence="3">
    <location>
        <begin position="6"/>
        <end position="121"/>
    </location>
</feature>
<dbReference type="PANTHER" id="PTHR43292:SF3">
    <property type="entry name" value="ACYL-COA DEHYDROGENASE FADE29"/>
    <property type="match status" value="1"/>
</dbReference>
<dbReference type="InterPro" id="IPR037069">
    <property type="entry name" value="AcylCoA_DH/ox_N_sf"/>
</dbReference>
<dbReference type="Pfam" id="PF02771">
    <property type="entry name" value="Acyl-CoA_dh_N"/>
    <property type="match status" value="1"/>
</dbReference>
<feature type="domain" description="Acyl-CoA oxidase/dehydrogenase middle" evidence="2">
    <location>
        <begin position="125"/>
        <end position="170"/>
    </location>
</feature>
<dbReference type="EMBL" id="DNNA01000196">
    <property type="protein sequence ID" value="HBC35072.1"/>
    <property type="molecule type" value="Genomic_DNA"/>
</dbReference>